<dbReference type="Gene3D" id="2.120.10.80">
    <property type="entry name" value="Kelch-type beta propeller"/>
    <property type="match status" value="1"/>
</dbReference>
<dbReference type="Gene3D" id="1.25.40.20">
    <property type="entry name" value="Ankyrin repeat-containing domain"/>
    <property type="match status" value="2"/>
</dbReference>
<evidence type="ECO:0000313" key="5">
    <source>
        <dbReference type="Proteomes" id="UP000196138"/>
    </source>
</evidence>
<dbReference type="InterPro" id="IPR015915">
    <property type="entry name" value="Kelch-typ_b-propeller"/>
</dbReference>
<dbReference type="PROSITE" id="PS50088">
    <property type="entry name" value="ANK_REPEAT"/>
    <property type="match status" value="1"/>
</dbReference>
<dbReference type="PANTHER" id="PTHR24126:SF14">
    <property type="entry name" value="ANK_REP_REGION DOMAIN-CONTAINING PROTEIN"/>
    <property type="match status" value="1"/>
</dbReference>
<keyword evidence="1" id="KW-0677">Repeat</keyword>
<dbReference type="InterPro" id="IPR002110">
    <property type="entry name" value="Ankyrin_rpt"/>
</dbReference>
<evidence type="ECO:0000313" key="4">
    <source>
        <dbReference type="EMBL" id="ARU03760.1"/>
    </source>
</evidence>
<dbReference type="PANTHER" id="PTHR24126">
    <property type="entry name" value="ANKYRIN REPEAT, PH AND SEC7 DOMAIN CONTAINING PROTEIN SECG-RELATED"/>
    <property type="match status" value="1"/>
</dbReference>
<name>A0A1Y0EJX3_9BURK</name>
<evidence type="ECO:0000256" key="3">
    <source>
        <dbReference type="PROSITE-ProRule" id="PRU00023"/>
    </source>
</evidence>
<dbReference type="AlphaFoldDB" id="A0A1Y0EJX3"/>
<accession>A0A1Y0EJX3</accession>
<organism evidence="4 5">
    <name type="scientific">Comamonas serinivorans</name>
    <dbReference type="NCBI Taxonomy" id="1082851"/>
    <lineage>
        <taxon>Bacteria</taxon>
        <taxon>Pseudomonadati</taxon>
        <taxon>Pseudomonadota</taxon>
        <taxon>Betaproteobacteria</taxon>
        <taxon>Burkholderiales</taxon>
        <taxon>Comamonadaceae</taxon>
        <taxon>Comamonas</taxon>
    </lineage>
</organism>
<dbReference type="EMBL" id="CP021455">
    <property type="protein sequence ID" value="ARU03760.1"/>
    <property type="molecule type" value="Genomic_DNA"/>
</dbReference>
<keyword evidence="2 3" id="KW-0040">ANK repeat</keyword>
<dbReference type="SUPFAM" id="SSF48403">
    <property type="entry name" value="Ankyrin repeat"/>
    <property type="match status" value="1"/>
</dbReference>
<reference evidence="4 5" key="1">
    <citation type="submission" date="2017-05" db="EMBL/GenBank/DDBJ databases">
        <authorList>
            <person name="Song R."/>
            <person name="Chenine A.L."/>
            <person name="Ruprecht R.M."/>
        </authorList>
    </citation>
    <scope>NUCLEOTIDE SEQUENCE [LARGE SCALE GENOMIC DNA]</scope>
    <source>
        <strain evidence="4 5">DSM 26136</strain>
    </source>
</reference>
<feature type="repeat" description="ANK" evidence="3">
    <location>
        <begin position="259"/>
        <end position="291"/>
    </location>
</feature>
<dbReference type="SUPFAM" id="SSF50965">
    <property type="entry name" value="Galactose oxidase, central domain"/>
    <property type="match status" value="1"/>
</dbReference>
<sequence length="657" mass="71512">MKRLDTRQTDAALAATCMQLAARDPARQALAVSLLVAQRRWPALEAYLQTVAADSGPATARALALPTGRPALLHLASSDPAATARTLDALKTWGWLASDAQARAVARTPAPWEQNTFPVTPPSAQQWLNAGLRAAVHSDDLARVRWWQDQGADVRHQDDDGCNAVQAAKSVAMLDALLTQGAPTDGCRRWDGRAIDRMARDGRADLLARMAAHGADFASLGWSPLHRLVVMGSASDLEAALADPAQAALRTQLEARQSWGRTPISYAAQQGDVRKLEALRRAGADVQVVWRDHTLGYWVGESREPDAMRWWLAQPGVHVDAVVGGLGSTLLIEAVERDDLRLAVLLLAAGASVHIRGELTSPLEAAISPAMQRLLMQHGAPPDALDRHGARVWLGLPHGDPFDHARQAEWLLGCTPTEFAAQHTPRLDTHNGEDITSAFHVAMIESNESAYGAAQAFGLEQSFADEAWAHVWNTDRFGQSLTVLPDGRCIQIGGEHEDGYDPDFFIYNDVIVHTPPAAGSDDPRWDRRVFAYPADVFPPTDHHSATLCGDEVIVIGCLGHDHQRQPGHTPVYALHIHSLQMRRIVCEGDGQEGPSQEGANQARPMPGWIHGHQARLTAPGVIEVWGGKHIPGPSGLIEDWPERWQLDVPTGRWTRLA</sequence>
<dbReference type="SMART" id="SM00248">
    <property type="entry name" value="ANK"/>
    <property type="match status" value="2"/>
</dbReference>
<dbReference type="InterPro" id="IPR036770">
    <property type="entry name" value="Ankyrin_rpt-contain_sf"/>
</dbReference>
<dbReference type="RefSeq" id="WP_087276989.1">
    <property type="nucleotide sequence ID" value="NZ_CP021455.1"/>
</dbReference>
<gene>
    <name evidence="4" type="ORF">CCO03_02835</name>
</gene>
<dbReference type="PROSITE" id="PS50297">
    <property type="entry name" value="ANK_REP_REGION"/>
    <property type="match status" value="1"/>
</dbReference>
<proteinExistence type="predicted"/>
<dbReference type="KEGG" id="cser:CCO03_02835"/>
<dbReference type="Proteomes" id="UP000196138">
    <property type="component" value="Chromosome"/>
</dbReference>
<dbReference type="OrthoDB" id="6692170at2"/>
<dbReference type="InterPro" id="IPR011043">
    <property type="entry name" value="Gal_Oxase/kelch_b-propeller"/>
</dbReference>
<keyword evidence="5" id="KW-1185">Reference proteome</keyword>
<evidence type="ECO:0000256" key="2">
    <source>
        <dbReference type="ARBA" id="ARBA00023043"/>
    </source>
</evidence>
<evidence type="ECO:0000256" key="1">
    <source>
        <dbReference type="ARBA" id="ARBA00022737"/>
    </source>
</evidence>
<protein>
    <submittedName>
        <fullName evidence="4">Uncharacterized protein</fullName>
    </submittedName>
</protein>